<dbReference type="Pfam" id="PF01138">
    <property type="entry name" value="RNase_PH"/>
    <property type="match status" value="2"/>
</dbReference>
<evidence type="ECO:0000256" key="4">
    <source>
        <dbReference type="ARBA" id="ARBA00022695"/>
    </source>
</evidence>
<dbReference type="InterPro" id="IPR015847">
    <property type="entry name" value="ExoRNase_PH_dom2"/>
</dbReference>
<dbReference type="SUPFAM" id="SSF46915">
    <property type="entry name" value="Polynucleotide phosphorylase/guanosine pentaphosphate synthase (PNPase/GPSI), domain 3"/>
    <property type="match status" value="1"/>
</dbReference>
<evidence type="ECO:0000256" key="5">
    <source>
        <dbReference type="ARBA" id="ARBA00022884"/>
    </source>
</evidence>
<dbReference type="InterPro" id="IPR036456">
    <property type="entry name" value="PNPase_PH_RNA-bd_sf"/>
</dbReference>
<dbReference type="InterPro" id="IPR036612">
    <property type="entry name" value="KH_dom_type_1_sf"/>
</dbReference>
<dbReference type="PANTHER" id="PTHR11252">
    <property type="entry name" value="POLYRIBONUCLEOTIDE NUCLEOTIDYLTRANSFERASE"/>
    <property type="match status" value="1"/>
</dbReference>
<dbReference type="InterPro" id="IPR001247">
    <property type="entry name" value="ExoRNase_PH_dom1"/>
</dbReference>
<dbReference type="InterPro" id="IPR004087">
    <property type="entry name" value="KH_dom"/>
</dbReference>
<protein>
    <recommendedName>
        <fullName evidence="6">Polyribonucleotide nucleotidyltransferase</fullName>
        <ecNumber evidence="6">2.7.7.8</ecNumber>
    </recommendedName>
    <alternativeName>
        <fullName evidence="6">Polynucleotide phosphorylase</fullName>
        <shortName evidence="6">PNPase</shortName>
    </alternativeName>
</protein>
<dbReference type="Pfam" id="PF03725">
    <property type="entry name" value="RNase_PH_C"/>
    <property type="match status" value="2"/>
</dbReference>
<evidence type="ECO:0000259" key="8">
    <source>
        <dbReference type="PROSITE" id="PS50126"/>
    </source>
</evidence>
<dbReference type="Proteomes" id="UP001428290">
    <property type="component" value="Unassembled WGS sequence"/>
</dbReference>
<dbReference type="SUPFAM" id="SSF55666">
    <property type="entry name" value="Ribonuclease PH domain 2-like"/>
    <property type="match status" value="2"/>
</dbReference>
<dbReference type="CDD" id="cd02393">
    <property type="entry name" value="KH-I_PNPase"/>
    <property type="match status" value="1"/>
</dbReference>
<dbReference type="CDD" id="cd04472">
    <property type="entry name" value="S1_PNPase"/>
    <property type="match status" value="1"/>
</dbReference>
<gene>
    <name evidence="9" type="primary">pnp_2</name>
    <name evidence="6" type="synonym">pnp</name>
    <name evidence="9" type="ORF">Hgul01_04232</name>
</gene>
<dbReference type="Pfam" id="PF00013">
    <property type="entry name" value="KH_1"/>
    <property type="match status" value="1"/>
</dbReference>
<evidence type="ECO:0000313" key="10">
    <source>
        <dbReference type="Proteomes" id="UP001428290"/>
    </source>
</evidence>
<evidence type="ECO:0000256" key="3">
    <source>
        <dbReference type="ARBA" id="ARBA00022679"/>
    </source>
</evidence>
<feature type="binding site" evidence="6">
    <location>
        <position position="522"/>
    </location>
    <ligand>
        <name>Mg(2+)</name>
        <dbReference type="ChEBI" id="CHEBI:18420"/>
    </ligand>
</feature>
<dbReference type="InterPro" id="IPR027408">
    <property type="entry name" value="PNPase/RNase_PH_dom_sf"/>
</dbReference>
<dbReference type="EMBL" id="BAABRU010000018">
    <property type="protein sequence ID" value="GAA5530413.1"/>
    <property type="molecule type" value="Genomic_DNA"/>
</dbReference>
<evidence type="ECO:0000256" key="7">
    <source>
        <dbReference type="SAM" id="MobiDB-lite"/>
    </source>
</evidence>
<reference evidence="9 10" key="1">
    <citation type="submission" date="2024-02" db="EMBL/GenBank/DDBJ databases">
        <title>Herpetosiphon gulosus NBRC 112829.</title>
        <authorList>
            <person name="Ichikawa N."/>
            <person name="Katano-Makiyama Y."/>
            <person name="Hidaka K."/>
        </authorList>
    </citation>
    <scope>NUCLEOTIDE SEQUENCE [LARGE SCALE GENOMIC DNA]</scope>
    <source>
        <strain evidence="9 10">NBRC 112829</strain>
    </source>
</reference>
<keyword evidence="6" id="KW-0460">Magnesium</keyword>
<evidence type="ECO:0000313" key="9">
    <source>
        <dbReference type="EMBL" id="GAA5530413.1"/>
    </source>
</evidence>
<organism evidence="9 10">
    <name type="scientific">Herpetosiphon gulosus</name>
    <dbReference type="NCBI Taxonomy" id="1973496"/>
    <lineage>
        <taxon>Bacteria</taxon>
        <taxon>Bacillati</taxon>
        <taxon>Chloroflexota</taxon>
        <taxon>Chloroflexia</taxon>
        <taxon>Herpetosiphonales</taxon>
        <taxon>Herpetosiphonaceae</taxon>
        <taxon>Herpetosiphon</taxon>
    </lineage>
</organism>
<dbReference type="NCBIfam" id="TIGR03591">
    <property type="entry name" value="polynuc_phos"/>
    <property type="match status" value="1"/>
</dbReference>
<dbReference type="SUPFAM" id="SSF54211">
    <property type="entry name" value="Ribosomal protein S5 domain 2-like"/>
    <property type="match status" value="2"/>
</dbReference>
<dbReference type="InterPro" id="IPR004088">
    <property type="entry name" value="KH_dom_type_1"/>
</dbReference>
<comment type="similarity">
    <text evidence="1 6">Belongs to the polyribonucleotide nucleotidyltransferase family.</text>
</comment>
<keyword evidence="10" id="KW-1185">Reference proteome</keyword>
<dbReference type="SUPFAM" id="SSF50249">
    <property type="entry name" value="Nucleic acid-binding proteins"/>
    <property type="match status" value="1"/>
</dbReference>
<dbReference type="Gene3D" id="3.30.1370.10">
    <property type="entry name" value="K Homology domain, type 1"/>
    <property type="match status" value="1"/>
</dbReference>
<comment type="subcellular location">
    <subcellularLocation>
        <location evidence="6">Cytoplasm</location>
    </subcellularLocation>
</comment>
<evidence type="ECO:0000256" key="2">
    <source>
        <dbReference type="ARBA" id="ARBA00022490"/>
    </source>
</evidence>
<dbReference type="PANTHER" id="PTHR11252:SF0">
    <property type="entry name" value="POLYRIBONUCLEOTIDE NUCLEOTIDYLTRANSFERASE 1, MITOCHONDRIAL"/>
    <property type="match status" value="1"/>
</dbReference>
<feature type="compositionally biased region" description="Gly residues" evidence="7">
    <location>
        <begin position="740"/>
        <end position="749"/>
    </location>
</feature>
<dbReference type="InterPro" id="IPR012340">
    <property type="entry name" value="NA-bd_OB-fold"/>
</dbReference>
<dbReference type="Pfam" id="PF00575">
    <property type="entry name" value="S1"/>
    <property type="match status" value="1"/>
</dbReference>
<dbReference type="EC" id="2.7.7.8" evidence="6"/>
<proteinExistence type="inferred from homology"/>
<sequence length="799" mass="85502">MQAPVPNAPHCEAPKWGVWRHILSEQQVHSVTVELAGRPLTIEAGRVAQLANGAVLVRYGDTVLLAAVTASTEPRDGIDFFPLTVDYEEKMYAAGKIPGSFFKREGRPTETAILTSRLTDRPLRPLFPKGYYNDVQVSITTLSTDQVNDPGPLAIIGASAALVISDIPFAAPVGAVQMGHIDGVFAINPVMGLMENSRLDLVVAGTSEAVMMVEASAYELTEAEMLEAVKRGHEAMQAVIQAQLELAEKCGKPKKEFVAPVVDTSLQDEIKAWMGNRFLQALNNSDKAAREAATDSLRTEVLEQFSAGVAEEELAARVKAVTKNYDALVKNEVRSSILEQGIRVDGRKVNEIRPIAVDVGVLPRVHGSGLFTRGQTQVLTVATLGSPGDEQRLDDLGIETTRHYMHHYNFPAFSTGEARPSRGPRRRDIGHGKLAERALVPVLPEKDTFPYTMRLVSEVLASNGSSSMASVCGSSLALMDAGVPIKAPVAGVAMGLITGKEAGQFSVLTDIQGLEDALGDMDFKVAGTTAGITALQMDIKTTGITYEIMQQAFEQARQGRVFILDKMNEIINTARNDISQFAPRIITLQIDPSKIGALIGPGGKTIRSIIEQTGAQIDVEDDGRVFVTTPDADGARMAQSLIEGLTREAKVGEIFTGKVVRIMPYGAFVNVLPGKDGMVHVSELDEKRVENVEDVVKIGDELTVMVIDVEPGTGKLSLSRRAILTGETAEQRKSSSSKGGPRGGGGGGDRGPRPGGDRGPRPDGDRGPRPEGDRPREGGDRGPRPGNGGSDRRGGGFRG</sequence>
<dbReference type="CDD" id="cd11364">
    <property type="entry name" value="RNase_PH_PNPase_2"/>
    <property type="match status" value="1"/>
</dbReference>
<evidence type="ECO:0000256" key="6">
    <source>
        <dbReference type="HAMAP-Rule" id="MF_01595"/>
    </source>
</evidence>
<dbReference type="SMART" id="SM00316">
    <property type="entry name" value="S1"/>
    <property type="match status" value="1"/>
</dbReference>
<keyword evidence="6" id="KW-0479">Metal-binding</keyword>
<dbReference type="SMART" id="SM00322">
    <property type="entry name" value="KH"/>
    <property type="match status" value="1"/>
</dbReference>
<feature type="domain" description="S1 motif" evidence="8">
    <location>
        <begin position="652"/>
        <end position="721"/>
    </location>
</feature>
<comment type="catalytic activity">
    <reaction evidence="6">
        <text>RNA(n+1) + phosphate = RNA(n) + a ribonucleoside 5'-diphosphate</text>
        <dbReference type="Rhea" id="RHEA:22096"/>
        <dbReference type="Rhea" id="RHEA-COMP:14527"/>
        <dbReference type="Rhea" id="RHEA-COMP:17342"/>
        <dbReference type="ChEBI" id="CHEBI:43474"/>
        <dbReference type="ChEBI" id="CHEBI:57930"/>
        <dbReference type="ChEBI" id="CHEBI:140395"/>
        <dbReference type="EC" id="2.7.7.8"/>
    </reaction>
</comment>
<evidence type="ECO:0000256" key="1">
    <source>
        <dbReference type="ARBA" id="ARBA00007404"/>
    </source>
</evidence>
<feature type="compositionally biased region" description="Basic and acidic residues" evidence="7">
    <location>
        <begin position="750"/>
        <end position="783"/>
    </location>
</feature>
<comment type="caution">
    <text evidence="9">The sequence shown here is derived from an EMBL/GenBank/DDBJ whole genome shotgun (WGS) entry which is preliminary data.</text>
</comment>
<dbReference type="Gene3D" id="2.40.50.140">
    <property type="entry name" value="Nucleic acid-binding proteins"/>
    <property type="match status" value="1"/>
</dbReference>
<dbReference type="Gene3D" id="3.30.230.70">
    <property type="entry name" value="GHMP Kinase, N-terminal domain"/>
    <property type="match status" value="2"/>
</dbReference>
<dbReference type="HAMAP" id="MF_01595">
    <property type="entry name" value="PNPase"/>
    <property type="match status" value="1"/>
</dbReference>
<feature type="compositionally biased region" description="Basic and acidic residues" evidence="7">
    <location>
        <begin position="790"/>
        <end position="799"/>
    </location>
</feature>
<feature type="region of interest" description="Disordered" evidence="7">
    <location>
        <begin position="725"/>
        <end position="799"/>
    </location>
</feature>
<feature type="binding site" evidence="6">
    <location>
        <position position="516"/>
    </location>
    <ligand>
        <name>Mg(2+)</name>
        <dbReference type="ChEBI" id="CHEBI:18420"/>
    </ligand>
</feature>
<dbReference type="PIRSF" id="PIRSF005499">
    <property type="entry name" value="PNPase"/>
    <property type="match status" value="1"/>
</dbReference>
<dbReference type="CDD" id="cd11363">
    <property type="entry name" value="RNase_PH_PNPase_1"/>
    <property type="match status" value="1"/>
</dbReference>
<comment type="cofactor">
    <cofactor evidence="6">
        <name>Mg(2+)</name>
        <dbReference type="ChEBI" id="CHEBI:18420"/>
    </cofactor>
</comment>
<dbReference type="PROSITE" id="PS50084">
    <property type="entry name" value="KH_TYPE_1"/>
    <property type="match status" value="1"/>
</dbReference>
<comment type="function">
    <text evidence="6">Involved in mRNA degradation. Catalyzes the phosphorolysis of single-stranded polyribonucleotides processively in the 3'- to 5'-direction.</text>
</comment>
<dbReference type="Pfam" id="PF03726">
    <property type="entry name" value="PNPase"/>
    <property type="match status" value="1"/>
</dbReference>
<dbReference type="PROSITE" id="PS50126">
    <property type="entry name" value="S1"/>
    <property type="match status" value="1"/>
</dbReference>
<dbReference type="SUPFAM" id="SSF54791">
    <property type="entry name" value="Eukaryotic type KH-domain (KH-domain type I)"/>
    <property type="match status" value="1"/>
</dbReference>
<keyword evidence="2 6" id="KW-0963">Cytoplasm</keyword>
<accession>A0ABP9X6B7</accession>
<name>A0ABP9X6B7_9CHLR</name>
<dbReference type="InterPro" id="IPR003029">
    <property type="entry name" value="S1_domain"/>
</dbReference>
<dbReference type="NCBIfam" id="NF008805">
    <property type="entry name" value="PRK11824.1"/>
    <property type="match status" value="1"/>
</dbReference>
<dbReference type="InterPro" id="IPR020568">
    <property type="entry name" value="Ribosomal_Su5_D2-typ_SF"/>
</dbReference>
<dbReference type="InterPro" id="IPR012162">
    <property type="entry name" value="PNPase"/>
</dbReference>
<keyword evidence="5 6" id="KW-0694">RNA-binding</keyword>
<dbReference type="InterPro" id="IPR015848">
    <property type="entry name" value="PNPase_PH_RNA-bd_bac/org-type"/>
</dbReference>
<keyword evidence="4 6" id="KW-0548">Nucleotidyltransferase</keyword>
<keyword evidence="3 6" id="KW-0808">Transferase</keyword>
<dbReference type="InterPro" id="IPR036345">
    <property type="entry name" value="ExoRNase_PH_dom2_sf"/>
</dbReference>